<organism evidence="2 3">
    <name type="scientific">Cirrhinus mrigala</name>
    <name type="common">Mrigala</name>
    <dbReference type="NCBI Taxonomy" id="683832"/>
    <lineage>
        <taxon>Eukaryota</taxon>
        <taxon>Metazoa</taxon>
        <taxon>Chordata</taxon>
        <taxon>Craniata</taxon>
        <taxon>Vertebrata</taxon>
        <taxon>Euteleostomi</taxon>
        <taxon>Actinopterygii</taxon>
        <taxon>Neopterygii</taxon>
        <taxon>Teleostei</taxon>
        <taxon>Ostariophysi</taxon>
        <taxon>Cypriniformes</taxon>
        <taxon>Cyprinidae</taxon>
        <taxon>Labeoninae</taxon>
        <taxon>Labeonini</taxon>
        <taxon>Cirrhinus</taxon>
    </lineage>
</organism>
<proteinExistence type="predicted"/>
<protein>
    <submittedName>
        <fullName evidence="2">Uncharacterized protein</fullName>
    </submittedName>
</protein>
<feature type="compositionally biased region" description="Polar residues" evidence="1">
    <location>
        <begin position="34"/>
        <end position="45"/>
    </location>
</feature>
<feature type="non-terminal residue" evidence="2">
    <location>
        <position position="55"/>
    </location>
</feature>
<evidence type="ECO:0000313" key="3">
    <source>
        <dbReference type="Proteomes" id="UP001529510"/>
    </source>
</evidence>
<dbReference type="Proteomes" id="UP001529510">
    <property type="component" value="Unassembled WGS sequence"/>
</dbReference>
<name>A0ABD0NMZ9_CIRMR</name>
<accession>A0ABD0NMZ9</accession>
<comment type="caution">
    <text evidence="2">The sequence shown here is derived from an EMBL/GenBank/DDBJ whole genome shotgun (WGS) entry which is preliminary data.</text>
</comment>
<feature type="non-terminal residue" evidence="2">
    <location>
        <position position="1"/>
    </location>
</feature>
<keyword evidence="3" id="KW-1185">Reference proteome</keyword>
<evidence type="ECO:0000313" key="2">
    <source>
        <dbReference type="EMBL" id="KAL0162321.1"/>
    </source>
</evidence>
<gene>
    <name evidence="2" type="ORF">M9458_041717</name>
</gene>
<reference evidence="2 3" key="1">
    <citation type="submission" date="2024-05" db="EMBL/GenBank/DDBJ databases">
        <title>Genome sequencing and assembly of Indian major carp, Cirrhinus mrigala (Hamilton, 1822).</title>
        <authorList>
            <person name="Mohindra V."/>
            <person name="Chowdhury L.M."/>
            <person name="Lal K."/>
            <person name="Jena J.K."/>
        </authorList>
    </citation>
    <scope>NUCLEOTIDE SEQUENCE [LARGE SCALE GENOMIC DNA]</scope>
    <source>
        <strain evidence="2">CM1030</strain>
        <tissue evidence="2">Blood</tissue>
    </source>
</reference>
<dbReference type="AlphaFoldDB" id="A0ABD0NMZ9"/>
<sequence>DTKLNFLDIEDVSPEGLASSVRLTSLPPLVLQGSVGSNKQSSQLPPCNGTARECS</sequence>
<dbReference type="EMBL" id="JAMKFB020000021">
    <property type="protein sequence ID" value="KAL0162321.1"/>
    <property type="molecule type" value="Genomic_DNA"/>
</dbReference>
<feature type="region of interest" description="Disordered" evidence="1">
    <location>
        <begin position="34"/>
        <end position="55"/>
    </location>
</feature>
<evidence type="ECO:0000256" key="1">
    <source>
        <dbReference type="SAM" id="MobiDB-lite"/>
    </source>
</evidence>